<feature type="compositionally biased region" description="Low complexity" evidence="1">
    <location>
        <begin position="170"/>
        <end position="182"/>
    </location>
</feature>
<feature type="signal peptide" evidence="2">
    <location>
        <begin position="1"/>
        <end position="39"/>
    </location>
</feature>
<evidence type="ECO:0000313" key="3">
    <source>
        <dbReference type="EMBL" id="TWF81030.1"/>
    </source>
</evidence>
<feature type="chain" id="PRO_5022138235" evidence="2">
    <location>
        <begin position="40"/>
        <end position="212"/>
    </location>
</feature>
<feature type="compositionally biased region" description="Acidic residues" evidence="1">
    <location>
        <begin position="183"/>
        <end position="194"/>
    </location>
</feature>
<dbReference type="AlphaFoldDB" id="A0A561T1P5"/>
<accession>A0A561T1P5</accession>
<evidence type="ECO:0000256" key="2">
    <source>
        <dbReference type="SAM" id="SignalP"/>
    </source>
</evidence>
<sequence length="212" mass="21222">MKAPKSLFDRPGRATAVVGAVIAVSATAAVALLSGTATATPSAEQPGRCTKNVNVRAEPDTTSRIVALCEEGTAVKVAEARDGFLRLANLGGWAAQEYISVNGRAPAPAARATNSEDDDTEDSDDRRARRSADDARESSRGTQGSGSDGGDSDGSDSRGGSSGGSGAGGSAADESSDSPDSADPAETEDPEESEEPGRQQAPRSGGIGGLLG</sequence>
<evidence type="ECO:0000313" key="4">
    <source>
        <dbReference type="Proteomes" id="UP000321261"/>
    </source>
</evidence>
<feature type="compositionally biased region" description="Gly residues" evidence="1">
    <location>
        <begin position="160"/>
        <end position="169"/>
    </location>
</feature>
<dbReference type="OrthoDB" id="3579714at2"/>
<dbReference type="RefSeq" id="WP_147259611.1">
    <property type="nucleotide sequence ID" value="NZ_VIWU01000001.1"/>
</dbReference>
<evidence type="ECO:0000256" key="1">
    <source>
        <dbReference type="SAM" id="MobiDB-lite"/>
    </source>
</evidence>
<name>A0A561T1P5_9PSEU</name>
<feature type="region of interest" description="Disordered" evidence="1">
    <location>
        <begin position="105"/>
        <end position="212"/>
    </location>
</feature>
<dbReference type="EMBL" id="VIWU01000001">
    <property type="protein sequence ID" value="TWF81030.1"/>
    <property type="molecule type" value="Genomic_DNA"/>
</dbReference>
<dbReference type="Gene3D" id="2.30.30.40">
    <property type="entry name" value="SH3 Domains"/>
    <property type="match status" value="1"/>
</dbReference>
<organism evidence="3 4">
    <name type="scientific">Pseudonocardia hierapolitana</name>
    <dbReference type="NCBI Taxonomy" id="1128676"/>
    <lineage>
        <taxon>Bacteria</taxon>
        <taxon>Bacillati</taxon>
        <taxon>Actinomycetota</taxon>
        <taxon>Actinomycetes</taxon>
        <taxon>Pseudonocardiales</taxon>
        <taxon>Pseudonocardiaceae</taxon>
        <taxon>Pseudonocardia</taxon>
    </lineage>
</organism>
<keyword evidence="4" id="KW-1185">Reference proteome</keyword>
<proteinExistence type="predicted"/>
<feature type="compositionally biased region" description="Basic and acidic residues" evidence="1">
    <location>
        <begin position="124"/>
        <end position="139"/>
    </location>
</feature>
<reference evidence="3 4" key="1">
    <citation type="submission" date="2019-06" db="EMBL/GenBank/DDBJ databases">
        <title>Sequencing the genomes of 1000 actinobacteria strains.</title>
        <authorList>
            <person name="Klenk H.-P."/>
        </authorList>
    </citation>
    <scope>NUCLEOTIDE SEQUENCE [LARGE SCALE GENOMIC DNA]</scope>
    <source>
        <strain evidence="3 4">DSM 45671</strain>
    </source>
</reference>
<keyword evidence="2" id="KW-0732">Signal</keyword>
<protein>
    <submittedName>
        <fullName evidence="3">SH3 domain-containing protein</fullName>
    </submittedName>
</protein>
<dbReference type="Proteomes" id="UP000321261">
    <property type="component" value="Unassembled WGS sequence"/>
</dbReference>
<gene>
    <name evidence="3" type="ORF">FHX44_116973</name>
</gene>
<comment type="caution">
    <text evidence="3">The sequence shown here is derived from an EMBL/GenBank/DDBJ whole genome shotgun (WGS) entry which is preliminary data.</text>
</comment>